<evidence type="ECO:0000259" key="6">
    <source>
        <dbReference type="PROSITE" id="PS01031"/>
    </source>
</evidence>
<dbReference type="PROSITE" id="PS01031">
    <property type="entry name" value="SHSP"/>
    <property type="match status" value="1"/>
</dbReference>
<dbReference type="PRINTS" id="PR00299">
    <property type="entry name" value="ACRYSTALLIN"/>
</dbReference>
<dbReference type="CDD" id="cd06526">
    <property type="entry name" value="metazoan_ACD"/>
    <property type="match status" value="1"/>
</dbReference>
<dbReference type="GO" id="GO:0005737">
    <property type="term" value="C:cytoplasm"/>
    <property type="evidence" value="ECO:0007669"/>
    <property type="project" value="TreeGrafter"/>
</dbReference>
<dbReference type="SUPFAM" id="SSF49764">
    <property type="entry name" value="HSP20-like chaperones"/>
    <property type="match status" value="1"/>
</dbReference>
<name>A0A0B4L0J1_9CUCU</name>
<dbReference type="GO" id="GO:0005634">
    <property type="term" value="C:nucleus"/>
    <property type="evidence" value="ECO:0007669"/>
    <property type="project" value="TreeGrafter"/>
</dbReference>
<proteinExistence type="evidence at transcript level"/>
<feature type="binding site" evidence="3">
    <location>
        <position position="59"/>
    </location>
    <ligand>
        <name>Zn(2+)</name>
        <dbReference type="ChEBI" id="CHEBI:29105"/>
        <label>1</label>
    </ligand>
</feature>
<protein>
    <submittedName>
        <fullName evidence="7">Small heat shock protein</fullName>
    </submittedName>
</protein>
<dbReference type="InterPro" id="IPR008978">
    <property type="entry name" value="HSP20-like_chaperone"/>
</dbReference>
<dbReference type="GO" id="GO:0046872">
    <property type="term" value="F:metal ion binding"/>
    <property type="evidence" value="ECO:0007669"/>
    <property type="project" value="UniProtKB-KW"/>
</dbReference>
<accession>A0A0B4L0J1</accession>
<feature type="domain" description="SHSP" evidence="6">
    <location>
        <begin position="10"/>
        <end position="119"/>
    </location>
</feature>
<feature type="binding site" evidence="3">
    <location>
        <position position="57"/>
    </location>
    <ligand>
        <name>Zn(2+)</name>
        <dbReference type="ChEBI" id="CHEBI:29105"/>
        <label>1</label>
    </ligand>
</feature>
<dbReference type="InterPro" id="IPR001436">
    <property type="entry name" value="Alpha-crystallin/sHSP_animal"/>
</dbReference>
<feature type="binding site" evidence="3">
    <location>
        <position position="64"/>
    </location>
    <ligand>
        <name>Zn(2+)</name>
        <dbReference type="ChEBI" id="CHEBI:29105"/>
        <label>1</label>
    </ligand>
</feature>
<evidence type="ECO:0000313" key="7">
    <source>
        <dbReference type="EMBL" id="AHE77381.1"/>
    </source>
</evidence>
<dbReference type="Pfam" id="PF00011">
    <property type="entry name" value="HSP20"/>
    <property type="match status" value="1"/>
</dbReference>
<evidence type="ECO:0000256" key="3">
    <source>
        <dbReference type="PIRSR" id="PIRSR036514-1"/>
    </source>
</evidence>
<keyword evidence="1 7" id="KW-0346">Stress response</keyword>
<reference evidence="7" key="1">
    <citation type="submission" date="2013-02" db="EMBL/GenBank/DDBJ databases">
        <title>Rice water weevil heat shock protein.</title>
        <authorList>
            <person name="Yuan X."/>
            <person name="Zhu Z."/>
            <person name="Zhou Y."/>
            <person name="Cheng J."/>
            <person name="Zhou W."/>
            <person name="Liu S."/>
        </authorList>
    </citation>
    <scope>NUCLEOTIDE SEQUENCE</scope>
</reference>
<evidence type="ECO:0000256" key="2">
    <source>
        <dbReference type="PIRNR" id="PIRNR036514"/>
    </source>
</evidence>
<evidence type="ECO:0000256" key="5">
    <source>
        <dbReference type="RuleBase" id="RU003616"/>
    </source>
</evidence>
<gene>
    <name evidence="7" type="primary">HSP27h</name>
</gene>
<dbReference type="EMBL" id="KC620432">
    <property type="protein sequence ID" value="AHE77381.1"/>
    <property type="molecule type" value="mRNA"/>
</dbReference>
<evidence type="ECO:0000256" key="1">
    <source>
        <dbReference type="ARBA" id="ARBA00023016"/>
    </source>
</evidence>
<dbReference type="GO" id="GO:0042026">
    <property type="term" value="P:protein refolding"/>
    <property type="evidence" value="ECO:0007669"/>
    <property type="project" value="TreeGrafter"/>
</dbReference>
<dbReference type="AlphaFoldDB" id="A0A0B4L0J1"/>
<organism evidence="7">
    <name type="scientific">Lissorhoptrus oryzophilus</name>
    <name type="common">rice water weevil</name>
    <dbReference type="NCBI Taxonomy" id="308863"/>
    <lineage>
        <taxon>Eukaryota</taxon>
        <taxon>Metazoa</taxon>
        <taxon>Ecdysozoa</taxon>
        <taxon>Arthropoda</taxon>
        <taxon>Hexapoda</taxon>
        <taxon>Insecta</taxon>
        <taxon>Pterygota</taxon>
        <taxon>Neoptera</taxon>
        <taxon>Endopterygota</taxon>
        <taxon>Coleoptera</taxon>
        <taxon>Polyphaga</taxon>
        <taxon>Cucujiformia</taxon>
        <taxon>Erirhinidae</taxon>
        <taxon>Erirhininae</taxon>
        <taxon>Lissorhoptrus</taxon>
    </lineage>
</organism>
<dbReference type="PIRSF" id="PIRSF036514">
    <property type="entry name" value="Sm_HSP_B1"/>
    <property type="match status" value="1"/>
</dbReference>
<dbReference type="InterPro" id="IPR055269">
    <property type="entry name" value="Alpha-crystallin/HSP_16"/>
</dbReference>
<keyword evidence="3" id="KW-0862">Zinc</keyword>
<dbReference type="GO" id="GO:0051082">
    <property type="term" value="F:unfolded protein binding"/>
    <property type="evidence" value="ECO:0007669"/>
    <property type="project" value="TreeGrafter"/>
</dbReference>
<keyword evidence="3" id="KW-0479">Metal-binding</keyword>
<evidence type="ECO:0000256" key="4">
    <source>
        <dbReference type="PROSITE-ProRule" id="PRU00285"/>
    </source>
</evidence>
<dbReference type="GO" id="GO:0009408">
    <property type="term" value="P:response to heat"/>
    <property type="evidence" value="ECO:0007669"/>
    <property type="project" value="UniProtKB-ARBA"/>
</dbReference>
<dbReference type="PANTHER" id="PTHR45640">
    <property type="entry name" value="HEAT SHOCK PROTEIN HSP-12.2-RELATED"/>
    <property type="match status" value="1"/>
</dbReference>
<dbReference type="PANTHER" id="PTHR45640:SF13">
    <property type="entry name" value="HEAT SHOCK PROTEIN 22-RELATED"/>
    <property type="match status" value="1"/>
</dbReference>
<dbReference type="Gene3D" id="2.60.40.790">
    <property type="match status" value="1"/>
</dbReference>
<comment type="similarity">
    <text evidence="2 4 5">Belongs to the small heat shock protein (HSP20) family.</text>
</comment>
<dbReference type="InterPro" id="IPR002068">
    <property type="entry name" value="A-crystallin/Hsp20_dom"/>
</dbReference>
<sequence length="148" mass="16964">MQQLAESLKEITDLEQADSSITVDKDHFQASIDVQQFKPEEISVKLIDNTVTVEGKHEERQDEHGFISRHFVRKYVLPDDCDVKQLRSRLSSDGVLSVTAPKKPEGKQLEYKEIPIIKTGKPMKGIKRLEHSSKIRGNKNIKRVKGHY</sequence>